<accession>A0A935KEP4</accession>
<name>A0A935KEP4_9RHOO</name>
<reference evidence="2 3" key="1">
    <citation type="submission" date="2020-10" db="EMBL/GenBank/DDBJ databases">
        <title>Connecting structure to function with the recovery of over 1000 high-quality activated sludge metagenome-assembled genomes encoding full-length rRNA genes using long-read sequencing.</title>
        <authorList>
            <person name="Singleton C.M."/>
            <person name="Petriglieri F."/>
            <person name="Kristensen J.M."/>
            <person name="Kirkegaard R.H."/>
            <person name="Michaelsen T.Y."/>
            <person name="Andersen M.H."/>
            <person name="Karst S.M."/>
            <person name="Dueholm M.S."/>
            <person name="Nielsen P.H."/>
            <person name="Albertsen M."/>
        </authorList>
    </citation>
    <scope>NUCLEOTIDE SEQUENCE [LARGE SCALE GENOMIC DNA]</scope>
    <source>
        <strain evidence="2">EsbW_18-Q3-R4-48_BATAC.463</strain>
    </source>
</reference>
<protein>
    <submittedName>
        <fullName evidence="2">Uncharacterized protein</fullName>
    </submittedName>
</protein>
<organism evidence="2 3">
    <name type="scientific">Candidatus Dechloromonas phosphorivorans</name>
    <dbReference type="NCBI Taxonomy" id="2899244"/>
    <lineage>
        <taxon>Bacteria</taxon>
        <taxon>Pseudomonadati</taxon>
        <taxon>Pseudomonadota</taxon>
        <taxon>Betaproteobacteria</taxon>
        <taxon>Rhodocyclales</taxon>
        <taxon>Azonexaceae</taxon>
        <taxon>Dechloromonas</taxon>
    </lineage>
</organism>
<sequence>MNANKLLTTFVVASAMTFTTISAFAVQGLDAHGNQKVNGAMAKRWSMQEKGQKTPTDEKQIVNVGSKKQGTCNLNVGTTPANDKRPGRKSNDVVVATKDVINVCK</sequence>
<feature type="chain" id="PRO_5037782569" evidence="1">
    <location>
        <begin position="26"/>
        <end position="105"/>
    </location>
</feature>
<dbReference type="AlphaFoldDB" id="A0A935KEP4"/>
<evidence type="ECO:0000256" key="1">
    <source>
        <dbReference type="SAM" id="SignalP"/>
    </source>
</evidence>
<feature type="signal peptide" evidence="1">
    <location>
        <begin position="1"/>
        <end position="25"/>
    </location>
</feature>
<dbReference type="Proteomes" id="UP000739411">
    <property type="component" value="Unassembled WGS sequence"/>
</dbReference>
<evidence type="ECO:0000313" key="2">
    <source>
        <dbReference type="EMBL" id="MBK7417341.1"/>
    </source>
</evidence>
<comment type="caution">
    <text evidence="2">The sequence shown here is derived from an EMBL/GenBank/DDBJ whole genome shotgun (WGS) entry which is preliminary data.</text>
</comment>
<proteinExistence type="predicted"/>
<evidence type="ECO:0000313" key="3">
    <source>
        <dbReference type="Proteomes" id="UP000739411"/>
    </source>
</evidence>
<gene>
    <name evidence="2" type="ORF">IPJ38_21865</name>
</gene>
<keyword evidence="1" id="KW-0732">Signal</keyword>
<dbReference type="EMBL" id="JADJMS010000051">
    <property type="protein sequence ID" value="MBK7417341.1"/>
    <property type="molecule type" value="Genomic_DNA"/>
</dbReference>